<dbReference type="PANTHER" id="PTHR30441">
    <property type="entry name" value="DUF748 DOMAIN-CONTAINING PROTEIN"/>
    <property type="match status" value="1"/>
</dbReference>
<dbReference type="GO" id="GO:0090313">
    <property type="term" value="P:regulation of protein targeting to membrane"/>
    <property type="evidence" value="ECO:0007669"/>
    <property type="project" value="TreeGrafter"/>
</dbReference>
<feature type="region of interest" description="Disordered" evidence="1">
    <location>
        <begin position="596"/>
        <end position="626"/>
    </location>
</feature>
<dbReference type="NCBIfam" id="NF008091">
    <property type="entry name" value="PRK10833.1"/>
    <property type="match status" value="1"/>
</dbReference>
<dbReference type="InterPro" id="IPR052894">
    <property type="entry name" value="AsmA-related"/>
</dbReference>
<feature type="region of interest" description="Disordered" evidence="1">
    <location>
        <begin position="120"/>
        <end position="144"/>
    </location>
</feature>
<dbReference type="Pfam" id="PF05170">
    <property type="entry name" value="AsmA"/>
    <property type="match status" value="2"/>
</dbReference>
<dbReference type="EMBL" id="RBWY01000004">
    <property type="protein sequence ID" value="RKS84637.1"/>
    <property type="molecule type" value="Genomic_DNA"/>
</dbReference>
<evidence type="ECO:0000259" key="2">
    <source>
        <dbReference type="Pfam" id="PF05170"/>
    </source>
</evidence>
<accession>A0A495RAX8</accession>
<reference evidence="3 4" key="1">
    <citation type="submission" date="2018-10" db="EMBL/GenBank/DDBJ databases">
        <title>Genomic Encyclopedia of Type Strains, Phase IV (KMG-IV): sequencing the most valuable type-strain genomes for metagenomic binning, comparative biology and taxonomic classification.</title>
        <authorList>
            <person name="Goeker M."/>
        </authorList>
    </citation>
    <scope>NUCLEOTIDE SEQUENCE [LARGE SCALE GENOMIC DNA]</scope>
    <source>
        <strain evidence="3 4">DSM 22228</strain>
    </source>
</reference>
<dbReference type="PANTHER" id="PTHR30441:SF4">
    <property type="entry name" value="PROTEIN ASMA"/>
    <property type="match status" value="1"/>
</dbReference>
<dbReference type="RefSeq" id="WP_121145491.1">
    <property type="nucleotide sequence ID" value="NZ_RBWY01000004.1"/>
</dbReference>
<evidence type="ECO:0000313" key="4">
    <source>
        <dbReference type="Proteomes" id="UP000278542"/>
    </source>
</evidence>
<feature type="domain" description="AsmA" evidence="2">
    <location>
        <begin position="268"/>
        <end position="508"/>
    </location>
</feature>
<organism evidence="3 4">
    <name type="scientific">Orbus hercynius</name>
    <dbReference type="NCBI Taxonomy" id="593135"/>
    <lineage>
        <taxon>Bacteria</taxon>
        <taxon>Pseudomonadati</taxon>
        <taxon>Pseudomonadota</taxon>
        <taxon>Gammaproteobacteria</taxon>
        <taxon>Orbales</taxon>
        <taxon>Orbaceae</taxon>
        <taxon>Orbus</taxon>
    </lineage>
</organism>
<dbReference type="InterPro" id="IPR007844">
    <property type="entry name" value="AsmA"/>
</dbReference>
<dbReference type="AlphaFoldDB" id="A0A495RAX8"/>
<feature type="compositionally biased region" description="Basic and acidic residues" evidence="1">
    <location>
        <begin position="616"/>
        <end position="626"/>
    </location>
</feature>
<comment type="caution">
    <text evidence="3">The sequence shown here is derived from an EMBL/GenBank/DDBJ whole genome shotgun (WGS) entry which is preliminary data.</text>
</comment>
<dbReference type="Proteomes" id="UP000278542">
    <property type="component" value="Unassembled WGS sequence"/>
</dbReference>
<evidence type="ECO:0000256" key="1">
    <source>
        <dbReference type="SAM" id="MobiDB-lite"/>
    </source>
</evidence>
<name>A0A495RAX8_9GAMM</name>
<evidence type="ECO:0000313" key="3">
    <source>
        <dbReference type="EMBL" id="RKS84637.1"/>
    </source>
</evidence>
<dbReference type="GO" id="GO:0005886">
    <property type="term" value="C:plasma membrane"/>
    <property type="evidence" value="ECO:0007669"/>
    <property type="project" value="TreeGrafter"/>
</dbReference>
<dbReference type="OrthoDB" id="9766390at2"/>
<sequence>MIKKILLTLLILIVLIVAGIISLVVFVDPNNFRGFISSTVKEQTGYELRIDGDLRWHIWPQISILTDSVRLEDQGAKKPILTADNMRLDVELLPLFSKELVVKNVLVKSAVINITDESKGSVAKGNKSTTTVNQTQTDKPKETSGSGWRFALNKLDIVDSTIVYQQEKDLISFRDINIAIEQKDSKNISLDLSGSVNRDQQDLRYTLSADANLANFPQAAQIDLHQLTYNYKGVGVPTGQLKGEVKATFNYQQSPFTLDSQDFNITVNGNSINGKLKANLEQKPYFEALLTADKFDLTPFLTSSPQSQQTDVTKSTQSQPVVANKAASGNELAFLQTFNAKFNLSINQVIADKVIINNFVIDANNQNGVATLNKVNLDIAKGHVTANGSANGNQTKALVKLATQASNIDLSVLLGQLALADSLVGQLNVDGNIAMNTINPEKIMGALTGDLAVKVNNARLENLNIQRIIQNAVSQYSKTAVTEEQYQKYTELHEISADASFADGDMNLSSIKALSATLDVTGSGRVGLTKQDLDVNLAVKILSGWNGDSKTIQKLQQMAIPLRIYGPFTQLHYRVEADKIIKDVLSNKLQNEIDKLKGRLGNNEQTSTDEQSNTTDTDKTQDEKPKAKELLGNFLNKIK</sequence>
<feature type="compositionally biased region" description="Polar residues" evidence="1">
    <location>
        <begin position="602"/>
        <end position="615"/>
    </location>
</feature>
<gene>
    <name evidence="3" type="ORF">DES39_1847</name>
</gene>
<feature type="compositionally biased region" description="Polar residues" evidence="1">
    <location>
        <begin position="126"/>
        <end position="137"/>
    </location>
</feature>
<proteinExistence type="predicted"/>
<protein>
    <submittedName>
        <fullName evidence="3">AsmA protein</fullName>
    </submittedName>
</protein>
<keyword evidence="4" id="KW-1185">Reference proteome</keyword>
<feature type="domain" description="AsmA" evidence="2">
    <location>
        <begin position="4"/>
        <end position="212"/>
    </location>
</feature>